<dbReference type="Pfam" id="PF03194">
    <property type="entry name" value="LUC7"/>
    <property type="match status" value="1"/>
</dbReference>
<evidence type="ECO:0000256" key="1">
    <source>
        <dbReference type="ARBA" id="ARBA00005655"/>
    </source>
</evidence>
<feature type="coiled-coil region" evidence="2">
    <location>
        <begin position="88"/>
        <end position="168"/>
    </location>
</feature>
<feature type="compositionally biased region" description="Basic and acidic residues" evidence="3">
    <location>
        <begin position="220"/>
        <end position="231"/>
    </location>
</feature>
<comment type="caution">
    <text evidence="4">The sequence shown here is derived from an EMBL/GenBank/DDBJ whole genome shotgun (WGS) entry which is preliminary data.</text>
</comment>
<dbReference type="GO" id="GO:0003729">
    <property type="term" value="F:mRNA binding"/>
    <property type="evidence" value="ECO:0007669"/>
    <property type="project" value="InterPro"/>
</dbReference>
<reference evidence="4" key="1">
    <citation type="journal article" date="2020" name="Fungal Divers.">
        <title>Resolving the Mortierellaceae phylogeny through synthesis of multi-gene phylogenetics and phylogenomics.</title>
        <authorList>
            <person name="Vandepol N."/>
            <person name="Liber J."/>
            <person name="Desiro A."/>
            <person name="Na H."/>
            <person name="Kennedy M."/>
            <person name="Barry K."/>
            <person name="Grigoriev I.V."/>
            <person name="Miller A.N."/>
            <person name="O'Donnell K."/>
            <person name="Stajich J.E."/>
            <person name="Bonito G."/>
        </authorList>
    </citation>
    <scope>NUCLEOTIDE SEQUENCE</scope>
    <source>
        <strain evidence="4">NRRL 2591</strain>
    </source>
</reference>
<comment type="similarity">
    <text evidence="1">Belongs to the Luc7 family.</text>
</comment>
<feature type="region of interest" description="Disordered" evidence="3">
    <location>
        <begin position="220"/>
        <end position="322"/>
    </location>
</feature>
<dbReference type="GO" id="GO:0006376">
    <property type="term" value="P:mRNA splice site recognition"/>
    <property type="evidence" value="ECO:0007669"/>
    <property type="project" value="InterPro"/>
</dbReference>
<dbReference type="AlphaFoldDB" id="A0A9P6FB43"/>
<proteinExistence type="inferred from homology"/>
<dbReference type="EMBL" id="JAAAXW010000052">
    <property type="protein sequence ID" value="KAF9546682.1"/>
    <property type="molecule type" value="Genomic_DNA"/>
</dbReference>
<keyword evidence="2" id="KW-0175">Coiled coil</keyword>
<sequence length="322" mass="38633">MTHNYARSLVSELFAPFEPSRYKFWDKEVCKHFLVKFCPNSLFTNTKSDLGNCDLVHDEKLREEYQKAPDRDTYRYEEEFFDYLTYLHNDLERKIRRGKERKDKEVDENLLNPRKDEKEEKMVMLEQKIKDTLAKVEEAGEEGRVEEAQVLTDQVEKMQADLQQLKQNDDVNPIFRQENKMEVCHVCGAFLVMNDTSNRLDSHLQGKQHTGYQKIHETYEEMKKQRGDRPHSSSSRGGRHRDDQGGSGPQRDHFSDSRGDRDRGGYRDSRSYRDQPYRRDDRRDRDRDRDGGRRDRSRDRGGRRDYDRDRDYRRGGRDDRRF</sequence>
<gene>
    <name evidence="4" type="primary">LUC7L3</name>
    <name evidence="4" type="ORF">EC957_009442</name>
</gene>
<name>A0A9P6FB43_9FUNG</name>
<keyword evidence="5" id="KW-1185">Reference proteome</keyword>
<accession>A0A9P6FB43</accession>
<dbReference type="Proteomes" id="UP000723463">
    <property type="component" value="Unassembled WGS sequence"/>
</dbReference>
<evidence type="ECO:0000313" key="4">
    <source>
        <dbReference type="EMBL" id="KAF9546682.1"/>
    </source>
</evidence>
<organism evidence="4 5">
    <name type="scientific">Mortierella hygrophila</name>
    <dbReference type="NCBI Taxonomy" id="979708"/>
    <lineage>
        <taxon>Eukaryota</taxon>
        <taxon>Fungi</taxon>
        <taxon>Fungi incertae sedis</taxon>
        <taxon>Mucoromycota</taxon>
        <taxon>Mortierellomycotina</taxon>
        <taxon>Mortierellomycetes</taxon>
        <taxon>Mortierellales</taxon>
        <taxon>Mortierellaceae</taxon>
        <taxon>Mortierella</taxon>
    </lineage>
</organism>
<dbReference type="InterPro" id="IPR004882">
    <property type="entry name" value="Luc7-rel"/>
</dbReference>
<evidence type="ECO:0000313" key="5">
    <source>
        <dbReference type="Proteomes" id="UP000723463"/>
    </source>
</evidence>
<feature type="compositionally biased region" description="Basic and acidic residues" evidence="3">
    <location>
        <begin position="240"/>
        <end position="322"/>
    </location>
</feature>
<dbReference type="GO" id="GO:0005685">
    <property type="term" value="C:U1 snRNP"/>
    <property type="evidence" value="ECO:0007669"/>
    <property type="project" value="InterPro"/>
</dbReference>
<evidence type="ECO:0000256" key="2">
    <source>
        <dbReference type="SAM" id="Coils"/>
    </source>
</evidence>
<protein>
    <submittedName>
        <fullName evidence="4">Luc7-like protein 3</fullName>
    </submittedName>
</protein>
<evidence type="ECO:0000256" key="3">
    <source>
        <dbReference type="SAM" id="MobiDB-lite"/>
    </source>
</evidence>
<dbReference type="PANTHER" id="PTHR12375">
    <property type="entry name" value="RNA-BINDING PROTEIN LUC7-RELATED"/>
    <property type="match status" value="1"/>
</dbReference>